<dbReference type="Pfam" id="PF06224">
    <property type="entry name" value="AlkZ-like"/>
    <property type="match status" value="1"/>
</dbReference>
<proteinExistence type="predicted"/>
<keyword evidence="2" id="KW-1185">Reference proteome</keyword>
<sequence length="409" mass="44751">MNGDVPGLRHDATVRHITDDERRARLAIRHALAPWGRVADPVAATRAMTVLHATEPPTVHLSVAARVDGVTVEDVERALYVERSLVKQLAMRRTLFVFPRDLLPAAWGAPGDRVAAQEHRKIAKDVEAAGVAAEGAAWLADVRGQLLQALRAAPEGLPAREVRAAVPALDRKVEVRPGSKWGGATQVAPRVLAWLGAAGDVVRGRNAGHWRLSRPSYTRMDTWLGEVPPALPEPDGYAELVRRWLWTFGPGTEADLVWWLGATKAAVRRALADLQAVQVSLDGGAVGWVLPGDDEPLDPADEPWAALLPVLDPTTMGWRDRDWYLDPLHTPYLFDSNGNGGTTAWWNGRIVGCWVQDEAGRVRVVPRQELPRDATRALEAEADRLTAWLDGVVISSVYSSLQMKSARLP</sequence>
<reference evidence="2" key="1">
    <citation type="journal article" date="2019" name="Int. J. Syst. Evol. Microbiol.">
        <title>The Global Catalogue of Microorganisms (GCM) 10K type strain sequencing project: providing services to taxonomists for standard genome sequencing and annotation.</title>
        <authorList>
            <consortium name="The Broad Institute Genomics Platform"/>
            <consortium name="The Broad Institute Genome Sequencing Center for Infectious Disease"/>
            <person name="Wu L."/>
            <person name="Ma J."/>
        </authorList>
    </citation>
    <scope>NUCLEOTIDE SEQUENCE [LARGE SCALE GENOMIC DNA]</scope>
    <source>
        <strain evidence="2">JCM 16021</strain>
    </source>
</reference>
<dbReference type="PANTHER" id="PTHR38479:SF2">
    <property type="entry name" value="WINGED HELIX DNA-BINDING DOMAIN-CONTAINING PROTEIN"/>
    <property type="match status" value="1"/>
</dbReference>
<keyword evidence="1" id="KW-0238">DNA-binding</keyword>
<dbReference type="Proteomes" id="UP001500575">
    <property type="component" value="Unassembled WGS sequence"/>
</dbReference>
<name>A0ABP5JB32_9ACTN</name>
<evidence type="ECO:0000313" key="2">
    <source>
        <dbReference type="Proteomes" id="UP001500575"/>
    </source>
</evidence>
<dbReference type="EMBL" id="BAAAQQ010000002">
    <property type="protein sequence ID" value="GAA2115255.1"/>
    <property type="molecule type" value="Genomic_DNA"/>
</dbReference>
<dbReference type="RefSeq" id="WP_344301969.1">
    <property type="nucleotide sequence ID" value="NZ_BAAAQQ010000002.1"/>
</dbReference>
<comment type="caution">
    <text evidence="1">The sequence shown here is derived from an EMBL/GenBank/DDBJ whole genome shotgun (WGS) entry which is preliminary data.</text>
</comment>
<protein>
    <submittedName>
        <fullName evidence="1">Winged helix DNA-binding domain-containing protein</fullName>
    </submittedName>
</protein>
<evidence type="ECO:0000313" key="1">
    <source>
        <dbReference type="EMBL" id="GAA2115255.1"/>
    </source>
</evidence>
<dbReference type="PANTHER" id="PTHR38479">
    <property type="entry name" value="LMO0824 PROTEIN"/>
    <property type="match status" value="1"/>
</dbReference>
<accession>A0ABP5JB32</accession>
<gene>
    <name evidence="1" type="ORF">GCM10009843_04420</name>
</gene>
<dbReference type="GO" id="GO:0003677">
    <property type="term" value="F:DNA binding"/>
    <property type="evidence" value="ECO:0007669"/>
    <property type="project" value="UniProtKB-KW"/>
</dbReference>
<dbReference type="InterPro" id="IPR009351">
    <property type="entry name" value="AlkZ-like"/>
</dbReference>
<organism evidence="1 2">
    <name type="scientific">Nocardioides bigeumensis</name>
    <dbReference type="NCBI Taxonomy" id="433657"/>
    <lineage>
        <taxon>Bacteria</taxon>
        <taxon>Bacillati</taxon>
        <taxon>Actinomycetota</taxon>
        <taxon>Actinomycetes</taxon>
        <taxon>Propionibacteriales</taxon>
        <taxon>Nocardioidaceae</taxon>
        <taxon>Nocardioides</taxon>
    </lineage>
</organism>